<evidence type="ECO:0000256" key="4">
    <source>
        <dbReference type="ARBA" id="ARBA00022692"/>
    </source>
</evidence>
<dbReference type="PANTHER" id="PTHR34584:SF1">
    <property type="entry name" value="NA(+)_H(+) ANTIPORTER SUBUNIT E1"/>
    <property type="match status" value="1"/>
</dbReference>
<keyword evidence="5" id="KW-1133">Transmembrane helix</keyword>
<dbReference type="STRING" id="429728.SAMN05216456_2853"/>
<organism evidence="7 8">
    <name type="scientific">Devosia crocina</name>
    <dbReference type="NCBI Taxonomy" id="429728"/>
    <lineage>
        <taxon>Bacteria</taxon>
        <taxon>Pseudomonadati</taxon>
        <taxon>Pseudomonadota</taxon>
        <taxon>Alphaproteobacteria</taxon>
        <taxon>Hyphomicrobiales</taxon>
        <taxon>Devosiaceae</taxon>
        <taxon>Devosia</taxon>
    </lineage>
</organism>
<evidence type="ECO:0000256" key="3">
    <source>
        <dbReference type="ARBA" id="ARBA00022475"/>
    </source>
</evidence>
<keyword evidence="6" id="KW-0472">Membrane</keyword>
<reference evidence="7 8" key="1">
    <citation type="submission" date="2016-10" db="EMBL/GenBank/DDBJ databases">
        <authorList>
            <person name="de Groot N.N."/>
        </authorList>
    </citation>
    <scope>NUCLEOTIDE SEQUENCE [LARGE SCALE GENOMIC DNA]</scope>
    <source>
        <strain evidence="7 8">IPL20</strain>
    </source>
</reference>
<evidence type="ECO:0000313" key="7">
    <source>
        <dbReference type="EMBL" id="SFV37304.1"/>
    </source>
</evidence>
<keyword evidence="3" id="KW-1003">Cell membrane</keyword>
<keyword evidence="4" id="KW-0812">Transmembrane</keyword>
<evidence type="ECO:0000256" key="6">
    <source>
        <dbReference type="ARBA" id="ARBA00023136"/>
    </source>
</evidence>
<dbReference type="Pfam" id="PF01899">
    <property type="entry name" value="MNHE"/>
    <property type="match status" value="1"/>
</dbReference>
<dbReference type="GO" id="GO:0008324">
    <property type="term" value="F:monoatomic cation transmembrane transporter activity"/>
    <property type="evidence" value="ECO:0007669"/>
    <property type="project" value="InterPro"/>
</dbReference>
<protein>
    <submittedName>
        <fullName evidence="7">Multicomponent Na+:H+ antiporter subunit E</fullName>
    </submittedName>
</protein>
<evidence type="ECO:0000256" key="1">
    <source>
        <dbReference type="ARBA" id="ARBA00004651"/>
    </source>
</evidence>
<evidence type="ECO:0000256" key="5">
    <source>
        <dbReference type="ARBA" id="ARBA00022989"/>
    </source>
</evidence>
<keyword evidence="8" id="KW-1185">Reference proteome</keyword>
<dbReference type="EMBL" id="FPCK01000003">
    <property type="protein sequence ID" value="SFV37304.1"/>
    <property type="molecule type" value="Genomic_DNA"/>
</dbReference>
<evidence type="ECO:0000256" key="2">
    <source>
        <dbReference type="ARBA" id="ARBA00006228"/>
    </source>
</evidence>
<name>A0A1I7NRK8_9HYPH</name>
<dbReference type="AlphaFoldDB" id="A0A1I7NRK8"/>
<dbReference type="InterPro" id="IPR002758">
    <property type="entry name" value="Cation_antiport_E"/>
</dbReference>
<dbReference type="OrthoDB" id="9807187at2"/>
<comment type="subcellular location">
    <subcellularLocation>
        <location evidence="1">Cell membrane</location>
        <topology evidence="1">Multi-pass membrane protein</topology>
    </subcellularLocation>
</comment>
<proteinExistence type="inferred from homology"/>
<dbReference type="RefSeq" id="WP_092425680.1">
    <property type="nucleotide sequence ID" value="NZ_FPCK01000003.1"/>
</dbReference>
<sequence length="116" mass="12697">MKRTGFLSRAWAALVLAAIFIRELILSSIVVARTAFAREIDVMPAIVAVPLDLRTDMGVAFVANLVSLTPGTTSLHTSEDGKILYVHALDVRDEAEVVSAIKTTFEKWVRRVEGEA</sequence>
<dbReference type="PANTHER" id="PTHR34584">
    <property type="entry name" value="NA(+)/H(+) ANTIPORTER SUBUNIT E1"/>
    <property type="match status" value="1"/>
</dbReference>
<dbReference type="GO" id="GO:0005886">
    <property type="term" value="C:plasma membrane"/>
    <property type="evidence" value="ECO:0007669"/>
    <property type="project" value="UniProtKB-SubCell"/>
</dbReference>
<comment type="similarity">
    <text evidence="2">Belongs to the CPA3 antiporters (TC 2.A.63) subunit E family.</text>
</comment>
<accession>A0A1I7NRK8</accession>
<gene>
    <name evidence="7" type="ORF">SAMN05216456_2853</name>
</gene>
<dbReference type="Proteomes" id="UP000199074">
    <property type="component" value="Unassembled WGS sequence"/>
</dbReference>
<evidence type="ECO:0000313" key="8">
    <source>
        <dbReference type="Proteomes" id="UP000199074"/>
    </source>
</evidence>